<gene>
    <name evidence="1" type="ORF">NCTC11470_02371</name>
</gene>
<reference evidence="1 2" key="1">
    <citation type="submission" date="2018-06" db="EMBL/GenBank/DDBJ databases">
        <authorList>
            <consortium name="Pathogen Informatics"/>
            <person name="Doyle S."/>
        </authorList>
    </citation>
    <scope>NUCLEOTIDE SEQUENCE [LARGE SCALE GENOMIC DNA]</scope>
    <source>
        <strain evidence="1 2">NCTC11470</strain>
    </source>
</reference>
<accession>A0A380PUK6</accession>
<dbReference type="Proteomes" id="UP000254835">
    <property type="component" value="Unassembled WGS sequence"/>
</dbReference>
<evidence type="ECO:0000313" key="2">
    <source>
        <dbReference type="Proteomes" id="UP000254835"/>
    </source>
</evidence>
<dbReference type="EMBL" id="UHJA01000001">
    <property type="protein sequence ID" value="SUP77305.1"/>
    <property type="molecule type" value="Genomic_DNA"/>
</dbReference>
<proteinExistence type="predicted"/>
<dbReference type="OrthoDB" id="6477412at2"/>
<name>A0A380PUK6_YERFR</name>
<dbReference type="RefSeq" id="WP_115155722.1">
    <property type="nucleotide sequence ID" value="NZ_UHJA01000001.1"/>
</dbReference>
<dbReference type="AlphaFoldDB" id="A0A380PUK6"/>
<sequence>MHVQFADANEAVIISYFCCQQDPIYYAFLGEVEVDDPRYIVFYEKMPDYVQVNLPAPIYQIQNQA</sequence>
<evidence type="ECO:0000313" key="1">
    <source>
        <dbReference type="EMBL" id="SUP77305.1"/>
    </source>
</evidence>
<protein>
    <submittedName>
        <fullName evidence="1">Uncharacterized protein</fullName>
    </submittedName>
</protein>
<organism evidence="1 2">
    <name type="scientific">Yersinia frederiksenii</name>
    <dbReference type="NCBI Taxonomy" id="29484"/>
    <lineage>
        <taxon>Bacteria</taxon>
        <taxon>Pseudomonadati</taxon>
        <taxon>Pseudomonadota</taxon>
        <taxon>Gammaproteobacteria</taxon>
        <taxon>Enterobacterales</taxon>
        <taxon>Yersiniaceae</taxon>
        <taxon>Yersinia</taxon>
    </lineage>
</organism>